<dbReference type="AlphaFoldDB" id="Q4UDF1"/>
<dbReference type="VEuPathDB" id="PiroplasmaDB:TA15060"/>
<dbReference type="STRING" id="5874.Q4UDF1"/>
<dbReference type="Proteomes" id="UP000001950">
    <property type="component" value="Chromosome 2"/>
</dbReference>
<keyword evidence="4 5" id="KW-0862">Zinc</keyword>
<evidence type="ECO:0000256" key="4">
    <source>
        <dbReference type="ARBA" id="ARBA00022833"/>
    </source>
</evidence>
<evidence type="ECO:0000256" key="5">
    <source>
        <dbReference type="PROSITE-ProRule" id="PRU00723"/>
    </source>
</evidence>
<dbReference type="Pfam" id="PF00642">
    <property type="entry name" value="zf-CCCH"/>
    <property type="match status" value="1"/>
</dbReference>
<dbReference type="RefSeq" id="XP_952620.1">
    <property type="nucleotide sequence ID" value="XM_947527.1"/>
</dbReference>
<evidence type="ECO:0000256" key="1">
    <source>
        <dbReference type="ARBA" id="ARBA00022723"/>
    </source>
</evidence>
<dbReference type="eggNOG" id="ENOG502ST74">
    <property type="taxonomic scope" value="Eukaryota"/>
</dbReference>
<dbReference type="InterPro" id="IPR036855">
    <property type="entry name" value="Znf_CCCH_sf"/>
</dbReference>
<dbReference type="OrthoDB" id="365571at2759"/>
<dbReference type="InterPro" id="IPR000571">
    <property type="entry name" value="Znf_CCCH"/>
</dbReference>
<dbReference type="Gene3D" id="4.10.1000.10">
    <property type="entry name" value="Zinc finger, CCCH-type"/>
    <property type="match status" value="2"/>
</dbReference>
<feature type="zinc finger region" description="C3H1-type" evidence="5">
    <location>
        <begin position="649"/>
        <end position="675"/>
    </location>
</feature>
<dbReference type="PANTHER" id="PTHR12547:SF18">
    <property type="entry name" value="PROTEIN TIS11"/>
    <property type="match status" value="1"/>
</dbReference>
<name>Q4UDF1_THEAN</name>
<keyword evidence="2" id="KW-0677">Repeat</keyword>
<protein>
    <submittedName>
        <fullName evidence="7">Zinc finger-like regulatory protein, putative</fullName>
    </submittedName>
</protein>
<dbReference type="KEGG" id="tan:TA15060"/>
<keyword evidence="1 5" id="KW-0479">Metal-binding</keyword>
<keyword evidence="3 5" id="KW-0863">Zinc-finger</keyword>
<accession>Q4UDF1</accession>
<proteinExistence type="predicted"/>
<sequence length="708" mass="78796">MANCSNTWAEKPIVPEKEVLDNPVLNVTEEIKGSILTNWVSPNDLTPYIESTSSSTTYISENGFPSQNISTEDNFNNVQDEDWANTLETCLNRPIDANFNQFYDYPERQSRGSFEEQLNNYFNENIDGIHSDFKGTLDDIDFKLMTSIEDIDSTHTNIDVDPNLINNIDIESKLLNPHEIESKLVRNLKRQDDLIVQKTVLNGCKMPNYGESLRVNERKAVFRGSNENNLPNGHNFSAPGGIHHEQYQNFGGLDQQSINNTTASQLPGQSITNENLRALANENIDNVTDTVSDLINDSMSDSITDTISDMGSVTNVNTQLKGNGSNCENNHSINATYGGYRYPGSLNSNNAPSIGQNYPNSINCSMASKDQANQLAGSFLGDIFHQSELNGLSEVANDSYKDRTESLSYFNKDMINSINESYYKTLNNNVEIDYIFNNMDSLSRIDNLLTKDITDFGIASKELGLGNGLGLDLISDFNSDTISNDLLNNDALFSEIYRDNDIDQSEGWETLMKRLCISKPIKAYPNLQTDGINPLMNDNFNSIINGNVNCVGPTHLNGNIVNLNVGNCNGINTSIVNGNSAGIDSGNEPNNSGIPVKNKDNLPTILPADPNLGFKKTSLCKYWQRGICANDDCNFAHGKKELRSTIGVWRTTICHHWKTGVCRVGKDCRHAHGEEELQPKNIPANVLKNKLLNSARKYEYMRKKKSTF</sequence>
<dbReference type="InterPro" id="IPR045877">
    <property type="entry name" value="ZFP36-like"/>
</dbReference>
<evidence type="ECO:0000313" key="8">
    <source>
        <dbReference type="Proteomes" id="UP000001950"/>
    </source>
</evidence>
<evidence type="ECO:0000313" key="7">
    <source>
        <dbReference type="EMBL" id="CAI74888.1"/>
    </source>
</evidence>
<feature type="domain" description="C3H1-type" evidence="6">
    <location>
        <begin position="614"/>
        <end position="640"/>
    </location>
</feature>
<dbReference type="SMART" id="SM00356">
    <property type="entry name" value="ZnF_C3H1"/>
    <property type="match status" value="2"/>
</dbReference>
<reference evidence="7 8" key="1">
    <citation type="journal article" date="2005" name="Science">
        <title>Genome of the host-cell transforming parasite Theileria annulata compared with T. parva.</title>
        <authorList>
            <person name="Pain A."/>
            <person name="Renauld H."/>
            <person name="Berriman M."/>
            <person name="Murphy L."/>
            <person name="Yeats C.A."/>
            <person name="Weir W."/>
            <person name="Kerhornou A."/>
            <person name="Aslett M."/>
            <person name="Bishop R."/>
            <person name="Bouchier C."/>
            <person name="Cochet M."/>
            <person name="Coulson R.M.R."/>
            <person name="Cronin A."/>
            <person name="de Villiers E.P."/>
            <person name="Fraser A."/>
            <person name="Fosker N."/>
            <person name="Gardner M."/>
            <person name="Goble A."/>
            <person name="Griffiths-Jones S."/>
            <person name="Harris D.E."/>
            <person name="Katzer F."/>
            <person name="Larke N."/>
            <person name="Lord A."/>
            <person name="Maser P."/>
            <person name="McKellar S."/>
            <person name="Mooney P."/>
            <person name="Morton F."/>
            <person name="Nene V."/>
            <person name="O'Neil S."/>
            <person name="Price C."/>
            <person name="Quail M.A."/>
            <person name="Rabbinowitsch E."/>
            <person name="Rawlings N.D."/>
            <person name="Rutter S."/>
            <person name="Saunders D."/>
            <person name="Seeger K."/>
            <person name="Shah T."/>
            <person name="Squares R."/>
            <person name="Squares S."/>
            <person name="Tivey A."/>
            <person name="Walker A.R."/>
            <person name="Woodward J."/>
            <person name="Dobbelaere D.A.E."/>
            <person name="Langsley G."/>
            <person name="Rajandream M.A."/>
            <person name="McKeever D."/>
            <person name="Shiels B."/>
            <person name="Tait A."/>
            <person name="Barrell B.G."/>
            <person name="Hall N."/>
        </authorList>
    </citation>
    <scope>NUCLEOTIDE SEQUENCE [LARGE SCALE GENOMIC DNA]</scope>
    <source>
        <strain evidence="8">Ankara</strain>
    </source>
</reference>
<evidence type="ECO:0000259" key="6">
    <source>
        <dbReference type="PROSITE" id="PS50103"/>
    </source>
</evidence>
<dbReference type="EMBL" id="CR940348">
    <property type="protein sequence ID" value="CAI74888.1"/>
    <property type="molecule type" value="Genomic_DNA"/>
</dbReference>
<dbReference type="GO" id="GO:0003729">
    <property type="term" value="F:mRNA binding"/>
    <property type="evidence" value="ECO:0007669"/>
    <property type="project" value="InterPro"/>
</dbReference>
<dbReference type="InParanoid" id="Q4UDF1"/>
<dbReference type="GeneID" id="3862185"/>
<feature type="domain" description="C3H1-type" evidence="6">
    <location>
        <begin position="649"/>
        <end position="675"/>
    </location>
</feature>
<dbReference type="OMA" id="IFNNMDS"/>
<gene>
    <name evidence="7" type="ORF">TA15060</name>
</gene>
<evidence type="ECO:0000256" key="3">
    <source>
        <dbReference type="ARBA" id="ARBA00022771"/>
    </source>
</evidence>
<dbReference type="GO" id="GO:0008270">
    <property type="term" value="F:zinc ion binding"/>
    <property type="evidence" value="ECO:0007669"/>
    <property type="project" value="UniProtKB-KW"/>
</dbReference>
<dbReference type="PROSITE" id="PS50103">
    <property type="entry name" value="ZF_C3H1"/>
    <property type="match status" value="2"/>
</dbReference>
<feature type="zinc finger region" description="C3H1-type" evidence="5">
    <location>
        <begin position="614"/>
        <end position="640"/>
    </location>
</feature>
<dbReference type="PANTHER" id="PTHR12547">
    <property type="entry name" value="CCCH ZINC FINGER/TIS11-RELATED"/>
    <property type="match status" value="1"/>
</dbReference>
<dbReference type="SUPFAM" id="SSF90229">
    <property type="entry name" value="CCCH zinc finger"/>
    <property type="match status" value="2"/>
</dbReference>
<keyword evidence="8" id="KW-1185">Reference proteome</keyword>
<organism evidence="7 8">
    <name type="scientific">Theileria annulata</name>
    <dbReference type="NCBI Taxonomy" id="5874"/>
    <lineage>
        <taxon>Eukaryota</taxon>
        <taxon>Sar</taxon>
        <taxon>Alveolata</taxon>
        <taxon>Apicomplexa</taxon>
        <taxon>Aconoidasida</taxon>
        <taxon>Piroplasmida</taxon>
        <taxon>Theileriidae</taxon>
        <taxon>Theileria</taxon>
    </lineage>
</organism>
<evidence type="ECO:0000256" key="2">
    <source>
        <dbReference type="ARBA" id="ARBA00022737"/>
    </source>
</evidence>